<dbReference type="Proteomes" id="UP000807342">
    <property type="component" value="Unassembled WGS sequence"/>
</dbReference>
<keyword evidence="6" id="KW-0808">Transferase</keyword>
<feature type="domain" description="Glycosyltransferase family 18 catalytic" evidence="15">
    <location>
        <begin position="222"/>
        <end position="345"/>
    </location>
</feature>
<evidence type="ECO:0000256" key="14">
    <source>
        <dbReference type="SAM" id="Phobius"/>
    </source>
</evidence>
<dbReference type="GO" id="GO:0006487">
    <property type="term" value="P:protein N-linked glycosylation"/>
    <property type="evidence" value="ECO:0007669"/>
    <property type="project" value="TreeGrafter"/>
</dbReference>
<dbReference type="AlphaFoldDB" id="A0A9P5X9H9"/>
<sequence>MKVALLADNWIHGAVVGDFRGGEGIWGISIHKNLHKLGYTTLFSGNLEETLFQYRMMPDLVKVIIRNEAGQCHNDKDCVKGPDNPYGIPAWKLFEMSYWPDYRLNDKNHPMKGKWLLSAGPDYDFPDFDSSPIQYIGYSTEESCKEIPMIPLEERKNQVWMLMKQILYVYHHRFAWNRTYFPLVHDELGVDFVGGWVLDKDYLGWGKDIHEEVFDIEDHNHGIYNLGMQSSEDFYEQVRNSKIMIGMANPHWSPSPVEALCLGVPFLNPISDWDRDDPWNKSRWDTQHPTLKHYDRPYVYHVHAKNFTGFLEAIETAIKTPIDRFIPEHMTEKAVQERLTKLMETDWRAKAEETLKENMKMVERGEEAYVSAVFCFCFICCFMRVFLL</sequence>
<evidence type="ECO:0000256" key="4">
    <source>
        <dbReference type="ARBA" id="ARBA00012671"/>
    </source>
</evidence>
<evidence type="ECO:0000256" key="5">
    <source>
        <dbReference type="ARBA" id="ARBA00022676"/>
    </source>
</evidence>
<keyword evidence="9 14" id="KW-1133">Transmembrane helix</keyword>
<gene>
    <name evidence="16" type="ORF">P691DRAFT_732966</name>
</gene>
<dbReference type="PANTHER" id="PTHR15075">
    <property type="entry name" value="ALPHA-MANNOSIDE BETA-1,6-N-ACETYLGLUCOSAMINYLTRANSFERASE"/>
    <property type="match status" value="1"/>
</dbReference>
<evidence type="ECO:0000256" key="6">
    <source>
        <dbReference type="ARBA" id="ARBA00022679"/>
    </source>
</evidence>
<dbReference type="EC" id="2.4.1.155" evidence="4"/>
<dbReference type="Pfam" id="PF15024">
    <property type="entry name" value="Glyco_transf_18"/>
    <property type="match status" value="1"/>
</dbReference>
<keyword evidence="10" id="KW-0333">Golgi apparatus</keyword>
<evidence type="ECO:0000256" key="2">
    <source>
        <dbReference type="ARBA" id="ARBA00004922"/>
    </source>
</evidence>
<evidence type="ECO:0000256" key="9">
    <source>
        <dbReference type="ARBA" id="ARBA00022989"/>
    </source>
</evidence>
<reference evidence="16" key="1">
    <citation type="submission" date="2020-11" db="EMBL/GenBank/DDBJ databases">
        <authorList>
            <consortium name="DOE Joint Genome Institute"/>
            <person name="Ahrendt S."/>
            <person name="Riley R."/>
            <person name="Andreopoulos W."/>
            <person name="Labutti K."/>
            <person name="Pangilinan J."/>
            <person name="Ruiz-Duenas F.J."/>
            <person name="Barrasa J.M."/>
            <person name="Sanchez-Garcia M."/>
            <person name="Camarero S."/>
            <person name="Miyauchi S."/>
            <person name="Serrano A."/>
            <person name="Linde D."/>
            <person name="Babiker R."/>
            <person name="Drula E."/>
            <person name="Ayuso-Fernandez I."/>
            <person name="Pacheco R."/>
            <person name="Padilla G."/>
            <person name="Ferreira P."/>
            <person name="Barriuso J."/>
            <person name="Kellner H."/>
            <person name="Castanera R."/>
            <person name="Alfaro M."/>
            <person name="Ramirez L."/>
            <person name="Pisabarro A.G."/>
            <person name="Kuo A."/>
            <person name="Tritt A."/>
            <person name="Lipzen A."/>
            <person name="He G."/>
            <person name="Yan M."/>
            <person name="Ng V."/>
            <person name="Cullen D."/>
            <person name="Martin F."/>
            <person name="Rosso M.-N."/>
            <person name="Henrissat B."/>
            <person name="Hibbett D."/>
            <person name="Martinez A.T."/>
            <person name="Grigoriev I.V."/>
        </authorList>
    </citation>
    <scope>NUCLEOTIDE SEQUENCE</scope>
    <source>
        <strain evidence="16">MF-IS2</strain>
    </source>
</reference>
<accession>A0A9P5X9H9</accession>
<keyword evidence="12" id="KW-0325">Glycoprotein</keyword>
<keyword evidence="17" id="KW-1185">Reference proteome</keyword>
<proteinExistence type="inferred from homology"/>
<dbReference type="OrthoDB" id="2113294at2759"/>
<dbReference type="InterPro" id="IPR052105">
    <property type="entry name" value="MGAT5_Glycosyltransferase"/>
</dbReference>
<evidence type="ECO:0000313" key="17">
    <source>
        <dbReference type="Proteomes" id="UP000807342"/>
    </source>
</evidence>
<evidence type="ECO:0000256" key="10">
    <source>
        <dbReference type="ARBA" id="ARBA00023034"/>
    </source>
</evidence>
<dbReference type="GO" id="GO:0000139">
    <property type="term" value="C:Golgi membrane"/>
    <property type="evidence" value="ECO:0007669"/>
    <property type="project" value="UniProtKB-SubCell"/>
</dbReference>
<evidence type="ECO:0000256" key="11">
    <source>
        <dbReference type="ARBA" id="ARBA00023136"/>
    </source>
</evidence>
<comment type="catalytic activity">
    <reaction evidence="13">
        <text>N(4)-{beta-D-GlcNAc-(1-&gt;2)-[beta-D-GlcNAc-(1-&gt;4)]-alpha-D-Man-(1-&gt;3)-[beta-D-GlcNAc-(1-&gt;2)-alpha-D-Man-(1-&gt;6)]-beta-D-Man-(1-&gt;4)-beta-D-GlcNAc-(1-&gt;4)-beta-D-GlcNAc}-L-asparaginyl-[protein] + UDP-N-acetyl-alpha-D-glucosamine = N(4)-{beta-D-GlcNAc-(1-&gt;2)-[beta-D-GlcNAc-(1-&gt;4)]-alpha-D-Man-(1-&gt;3)-[beta-D-GlcNAc-(1-&gt;2)-[beta-D-GlcNAc-(1-&gt;6)]-alpha-D-Man-(1-&gt;6)]-beta-D-Man-(1-&gt;4)-beta-D-GlcNAc-(1-&gt;4)-beta-D-GlcNAc}-L-asparaginyl-[protein] + UDP + H(+)</text>
        <dbReference type="Rhea" id="RHEA:16921"/>
        <dbReference type="Rhea" id="RHEA-COMP:14374"/>
        <dbReference type="Rhea" id="RHEA-COMP:14377"/>
        <dbReference type="ChEBI" id="CHEBI:15378"/>
        <dbReference type="ChEBI" id="CHEBI:57705"/>
        <dbReference type="ChEBI" id="CHEBI:58223"/>
        <dbReference type="ChEBI" id="CHEBI:139507"/>
        <dbReference type="ChEBI" id="CHEBI:139510"/>
        <dbReference type="EC" id="2.4.1.155"/>
    </reaction>
</comment>
<comment type="similarity">
    <text evidence="3">Belongs to the glycosyltransferase 18 family.</text>
</comment>
<dbReference type="EMBL" id="MU151238">
    <property type="protein sequence ID" value="KAF9446580.1"/>
    <property type="molecule type" value="Genomic_DNA"/>
</dbReference>
<keyword evidence="5" id="KW-0328">Glycosyltransferase</keyword>
<evidence type="ECO:0000256" key="12">
    <source>
        <dbReference type="ARBA" id="ARBA00023180"/>
    </source>
</evidence>
<evidence type="ECO:0000256" key="7">
    <source>
        <dbReference type="ARBA" id="ARBA00022692"/>
    </source>
</evidence>
<keyword evidence="8" id="KW-0735">Signal-anchor</keyword>
<evidence type="ECO:0000259" key="15">
    <source>
        <dbReference type="Pfam" id="PF15024"/>
    </source>
</evidence>
<evidence type="ECO:0000256" key="8">
    <source>
        <dbReference type="ARBA" id="ARBA00022968"/>
    </source>
</evidence>
<dbReference type="InterPro" id="IPR026116">
    <property type="entry name" value="GT18_cat"/>
</dbReference>
<evidence type="ECO:0000313" key="16">
    <source>
        <dbReference type="EMBL" id="KAF9446580.1"/>
    </source>
</evidence>
<comment type="caution">
    <text evidence="16">The sequence shown here is derived from an EMBL/GenBank/DDBJ whole genome shotgun (WGS) entry which is preliminary data.</text>
</comment>
<dbReference type="PANTHER" id="PTHR15075:SF2">
    <property type="entry name" value="ALPHA-1,6-MANNOSYLGLYCOPROTEIN 6-BETA-N-ACETYLGLUCOSAMINYLTRANSFERASE"/>
    <property type="match status" value="1"/>
</dbReference>
<comment type="subcellular location">
    <subcellularLocation>
        <location evidence="1">Golgi apparatus membrane</location>
        <topology evidence="1">Single-pass type II membrane protein</topology>
    </subcellularLocation>
</comment>
<organism evidence="16 17">
    <name type="scientific">Macrolepiota fuliginosa MF-IS2</name>
    <dbReference type="NCBI Taxonomy" id="1400762"/>
    <lineage>
        <taxon>Eukaryota</taxon>
        <taxon>Fungi</taxon>
        <taxon>Dikarya</taxon>
        <taxon>Basidiomycota</taxon>
        <taxon>Agaricomycotina</taxon>
        <taxon>Agaricomycetes</taxon>
        <taxon>Agaricomycetidae</taxon>
        <taxon>Agaricales</taxon>
        <taxon>Agaricineae</taxon>
        <taxon>Agaricaceae</taxon>
        <taxon>Macrolepiota</taxon>
    </lineage>
</organism>
<dbReference type="GO" id="GO:0030144">
    <property type="term" value="F:alpha-1,6-mannosylglycoprotein 6-beta-N-acetylglucosaminyltransferase activity"/>
    <property type="evidence" value="ECO:0007669"/>
    <property type="project" value="UniProtKB-EC"/>
</dbReference>
<name>A0A9P5X9H9_9AGAR</name>
<evidence type="ECO:0000256" key="13">
    <source>
        <dbReference type="ARBA" id="ARBA00048243"/>
    </source>
</evidence>
<feature type="transmembrane region" description="Helical" evidence="14">
    <location>
        <begin position="368"/>
        <end position="387"/>
    </location>
</feature>
<comment type="pathway">
    <text evidence="2">Protein modification; protein glycosylation.</text>
</comment>
<keyword evidence="7 14" id="KW-0812">Transmembrane</keyword>
<keyword evidence="11 14" id="KW-0472">Membrane</keyword>
<evidence type="ECO:0000256" key="1">
    <source>
        <dbReference type="ARBA" id="ARBA00004323"/>
    </source>
</evidence>
<evidence type="ECO:0000256" key="3">
    <source>
        <dbReference type="ARBA" id="ARBA00007477"/>
    </source>
</evidence>
<protein>
    <recommendedName>
        <fullName evidence="4">alpha-1,6-mannosyl-glycoprotein 6-beta-N-acetylglucosaminyltransferase</fullName>
        <ecNumber evidence="4">2.4.1.155</ecNumber>
    </recommendedName>
</protein>